<dbReference type="EMBL" id="CP010407">
    <property type="protein sequence ID" value="AJF69090.1"/>
    <property type="molecule type" value="Genomic_DNA"/>
</dbReference>
<protein>
    <submittedName>
        <fullName evidence="2">Uncharacterized protein</fullName>
    </submittedName>
</protein>
<reference evidence="2 3" key="1">
    <citation type="submission" date="2014-12" db="EMBL/GenBank/DDBJ databases">
        <title>Complete genome sequence of Streptomyces vietnamensis strain GIMV4.0001, a genetic manipulable producer of the benzoisochromanequinone antibiotic granaticin.</title>
        <authorList>
            <person name="Deng M.R."/>
            <person name="Guo J."/>
            <person name="Ma L.Y."/>
            <person name="Feng G.D."/>
            <person name="Mo C.Y."/>
            <person name="Zhu H.H."/>
        </authorList>
    </citation>
    <scope>NUCLEOTIDE SEQUENCE [LARGE SCALE GENOMIC DNA]</scope>
    <source>
        <strain evidence="3">GIMV4.0001</strain>
    </source>
</reference>
<evidence type="ECO:0000313" key="2">
    <source>
        <dbReference type="EMBL" id="AJF69090.1"/>
    </source>
</evidence>
<name>A0A0B5I4Q8_9ACTN</name>
<evidence type="ECO:0000256" key="1">
    <source>
        <dbReference type="SAM" id="MobiDB-lite"/>
    </source>
</evidence>
<dbReference type="AlphaFoldDB" id="A0A0B5I4Q8"/>
<dbReference type="KEGG" id="svt:SVTN_37135"/>
<keyword evidence="3" id="KW-1185">Reference proteome</keyword>
<proteinExistence type="predicted"/>
<accession>A0A0B5I4Q8</accession>
<feature type="region of interest" description="Disordered" evidence="1">
    <location>
        <begin position="37"/>
        <end position="64"/>
    </location>
</feature>
<dbReference type="STRING" id="362257.SVTN_37135"/>
<gene>
    <name evidence="2" type="ORF">SVTN_37135</name>
</gene>
<sequence length="117" mass="12169">MSPQTGEETKVNSLGLAWSRGAVLLRADVRGLQTVHRGGLQGGEVDGGGARTGTAPETDARPDRLDLGGEDILRARSPGAKFAVDTDARSIPALACLRYGIGTAQRGRLVFVSGSRP</sequence>
<organism evidence="2 3">
    <name type="scientific">Streptomyces vietnamensis</name>
    <dbReference type="NCBI Taxonomy" id="362257"/>
    <lineage>
        <taxon>Bacteria</taxon>
        <taxon>Bacillati</taxon>
        <taxon>Actinomycetota</taxon>
        <taxon>Actinomycetes</taxon>
        <taxon>Kitasatosporales</taxon>
        <taxon>Streptomycetaceae</taxon>
        <taxon>Streptomyces</taxon>
    </lineage>
</organism>
<dbReference type="Proteomes" id="UP000031774">
    <property type="component" value="Chromosome"/>
</dbReference>
<feature type="compositionally biased region" description="Gly residues" evidence="1">
    <location>
        <begin position="39"/>
        <end position="51"/>
    </location>
</feature>
<evidence type="ECO:0000313" key="3">
    <source>
        <dbReference type="Proteomes" id="UP000031774"/>
    </source>
</evidence>
<dbReference type="HOGENOM" id="CLU_2083633_0_0_11"/>